<gene>
    <name evidence="2" type="ORF">EVAR_43247_1</name>
</gene>
<feature type="region of interest" description="Disordered" evidence="1">
    <location>
        <begin position="44"/>
        <end position="105"/>
    </location>
</feature>
<name>A0A4C1WUC8_EUMVA</name>
<reference evidence="2 3" key="1">
    <citation type="journal article" date="2019" name="Commun. Biol.">
        <title>The bagworm genome reveals a unique fibroin gene that provides high tensile strength.</title>
        <authorList>
            <person name="Kono N."/>
            <person name="Nakamura H."/>
            <person name="Ohtoshi R."/>
            <person name="Tomita M."/>
            <person name="Numata K."/>
            <person name="Arakawa K."/>
        </authorList>
    </citation>
    <scope>NUCLEOTIDE SEQUENCE [LARGE SCALE GENOMIC DNA]</scope>
</reference>
<proteinExistence type="predicted"/>
<evidence type="ECO:0000256" key="1">
    <source>
        <dbReference type="SAM" id="MobiDB-lite"/>
    </source>
</evidence>
<evidence type="ECO:0000313" key="3">
    <source>
        <dbReference type="Proteomes" id="UP000299102"/>
    </source>
</evidence>
<dbReference type="EMBL" id="BGZK01000641">
    <property type="protein sequence ID" value="GBP54222.1"/>
    <property type="molecule type" value="Genomic_DNA"/>
</dbReference>
<accession>A0A4C1WUC8</accession>
<sequence>MISPKPIKLSIYFSSKSSSQAGSASFQYPELRENIHNIFKTWAKTSGASSSKDNKSAISSLETPGRPLVRRAPAGAGGGARPPAPAPAHAPGAYHRFSISTHNRP</sequence>
<feature type="compositionally biased region" description="Low complexity" evidence="1">
    <location>
        <begin position="48"/>
        <end position="74"/>
    </location>
</feature>
<organism evidence="2 3">
    <name type="scientific">Eumeta variegata</name>
    <name type="common">Bagworm moth</name>
    <name type="synonym">Eumeta japonica</name>
    <dbReference type="NCBI Taxonomy" id="151549"/>
    <lineage>
        <taxon>Eukaryota</taxon>
        <taxon>Metazoa</taxon>
        <taxon>Ecdysozoa</taxon>
        <taxon>Arthropoda</taxon>
        <taxon>Hexapoda</taxon>
        <taxon>Insecta</taxon>
        <taxon>Pterygota</taxon>
        <taxon>Neoptera</taxon>
        <taxon>Endopterygota</taxon>
        <taxon>Lepidoptera</taxon>
        <taxon>Glossata</taxon>
        <taxon>Ditrysia</taxon>
        <taxon>Tineoidea</taxon>
        <taxon>Psychidae</taxon>
        <taxon>Oiketicinae</taxon>
        <taxon>Eumeta</taxon>
    </lineage>
</organism>
<comment type="caution">
    <text evidence="2">The sequence shown here is derived from an EMBL/GenBank/DDBJ whole genome shotgun (WGS) entry which is preliminary data.</text>
</comment>
<evidence type="ECO:0000313" key="2">
    <source>
        <dbReference type="EMBL" id="GBP54222.1"/>
    </source>
</evidence>
<dbReference type="Proteomes" id="UP000299102">
    <property type="component" value="Unassembled WGS sequence"/>
</dbReference>
<dbReference type="AlphaFoldDB" id="A0A4C1WUC8"/>
<protein>
    <submittedName>
        <fullName evidence="2">Uncharacterized protein</fullName>
    </submittedName>
</protein>
<keyword evidence="3" id="KW-1185">Reference proteome</keyword>